<dbReference type="InterPro" id="IPR001623">
    <property type="entry name" value="DnaJ_domain"/>
</dbReference>
<reference evidence="3 4" key="1">
    <citation type="submission" date="2024-01" db="EMBL/GenBank/DDBJ databases">
        <title>The genomes of 5 underutilized Papilionoideae crops provide insights into root nodulation and disease resistanc.</title>
        <authorList>
            <person name="Jiang F."/>
        </authorList>
    </citation>
    <scope>NUCLEOTIDE SEQUENCE [LARGE SCALE GENOMIC DNA]</scope>
    <source>
        <strain evidence="3">JINMINGXINNONG_FW02</strain>
        <tissue evidence="3">Leaves</tissue>
    </source>
</reference>
<gene>
    <name evidence="3" type="ORF">VNO80_06570</name>
</gene>
<dbReference type="InterPro" id="IPR056453">
    <property type="entry name" value="HTH_DNAJC9"/>
</dbReference>
<dbReference type="Pfam" id="PF00226">
    <property type="entry name" value="DnaJ"/>
    <property type="match status" value="1"/>
</dbReference>
<dbReference type="PRINTS" id="PR00625">
    <property type="entry name" value="JDOMAIN"/>
</dbReference>
<protein>
    <recommendedName>
        <fullName evidence="2">J domain-containing protein</fullName>
    </recommendedName>
</protein>
<keyword evidence="4" id="KW-1185">Reference proteome</keyword>
<dbReference type="AlphaFoldDB" id="A0AAN9RJ27"/>
<dbReference type="Pfam" id="PF23302">
    <property type="entry name" value="HTH_DNAJC9"/>
    <property type="match status" value="1"/>
</dbReference>
<proteinExistence type="predicted"/>
<dbReference type="Gene3D" id="1.10.287.110">
    <property type="entry name" value="DnaJ domain"/>
    <property type="match status" value="1"/>
</dbReference>
<feature type="region of interest" description="Disordered" evidence="1">
    <location>
        <begin position="290"/>
        <end position="325"/>
    </location>
</feature>
<evidence type="ECO:0000259" key="2">
    <source>
        <dbReference type="PROSITE" id="PS50076"/>
    </source>
</evidence>
<evidence type="ECO:0000313" key="3">
    <source>
        <dbReference type="EMBL" id="KAK7373172.1"/>
    </source>
</evidence>
<dbReference type="CDD" id="cd06257">
    <property type="entry name" value="DnaJ"/>
    <property type="match status" value="1"/>
</dbReference>
<feature type="domain" description="J" evidence="2">
    <location>
        <begin position="76"/>
        <end position="141"/>
    </location>
</feature>
<evidence type="ECO:0000313" key="4">
    <source>
        <dbReference type="Proteomes" id="UP001374584"/>
    </source>
</evidence>
<dbReference type="EMBL" id="JAYMYR010000003">
    <property type="protein sequence ID" value="KAK7373172.1"/>
    <property type="molecule type" value="Genomic_DNA"/>
</dbReference>
<dbReference type="PROSITE" id="PS50076">
    <property type="entry name" value="DNAJ_2"/>
    <property type="match status" value="1"/>
</dbReference>
<comment type="caution">
    <text evidence="3">The sequence shown here is derived from an EMBL/GenBank/DDBJ whole genome shotgun (WGS) entry which is preliminary data.</text>
</comment>
<sequence length="325" mass="37814">MMQCHSLKSLELEAVMVEERIKDAKDITKAAKEIVTFLKQYMFSMMEGIVKRRWERRRDSDDEEFETHSSDHNENTVYQVFNVERTTSQQEIKKAYYKLALKLHPDKNPGDEEAKSKFQQLQHVISILGDEEKRAVYDKTGCIDDAELAEDVVQNLKEYFRAMYKKVTEADIEEFEANHRGSDSEKKDLIDLYTKYKGKMNSSMLCSDPKLDSHRFKDILDETIAAGELKETKAYKKWAKKISETKPPTSPLRRQAKSSTKQSEPDLCAIISQRRYERKDRLDSMFSSLISKYGGGQMPEPSEEEFEAAQRKVEKGRSSKKSKQR</sequence>
<dbReference type="SUPFAM" id="SSF46565">
    <property type="entry name" value="Chaperone J-domain"/>
    <property type="match status" value="1"/>
</dbReference>
<organism evidence="3 4">
    <name type="scientific">Phaseolus coccineus</name>
    <name type="common">Scarlet runner bean</name>
    <name type="synonym">Phaseolus multiflorus</name>
    <dbReference type="NCBI Taxonomy" id="3886"/>
    <lineage>
        <taxon>Eukaryota</taxon>
        <taxon>Viridiplantae</taxon>
        <taxon>Streptophyta</taxon>
        <taxon>Embryophyta</taxon>
        <taxon>Tracheophyta</taxon>
        <taxon>Spermatophyta</taxon>
        <taxon>Magnoliopsida</taxon>
        <taxon>eudicotyledons</taxon>
        <taxon>Gunneridae</taxon>
        <taxon>Pentapetalae</taxon>
        <taxon>rosids</taxon>
        <taxon>fabids</taxon>
        <taxon>Fabales</taxon>
        <taxon>Fabaceae</taxon>
        <taxon>Papilionoideae</taxon>
        <taxon>50 kb inversion clade</taxon>
        <taxon>NPAAA clade</taxon>
        <taxon>indigoferoid/millettioid clade</taxon>
        <taxon>Phaseoleae</taxon>
        <taxon>Phaseolus</taxon>
    </lineage>
</organism>
<accession>A0AAN9RJ27</accession>
<dbReference type="PANTHER" id="PTHR44916:SF3">
    <property type="entry name" value="CHAPERONE DNAJ DOMAIN PROTEIN"/>
    <property type="match status" value="1"/>
</dbReference>
<feature type="compositionally biased region" description="Basic and acidic residues" evidence="1">
    <location>
        <begin position="308"/>
        <end position="317"/>
    </location>
</feature>
<feature type="region of interest" description="Disordered" evidence="1">
    <location>
        <begin position="240"/>
        <end position="268"/>
    </location>
</feature>
<dbReference type="InterPro" id="IPR042977">
    <property type="entry name" value="AtJ6-like"/>
</dbReference>
<dbReference type="PANTHER" id="PTHR44916">
    <property type="entry name" value="CHAPERONE DNAJ-DOMAIN SUPERFAMILY PROTEIN-RELATED"/>
    <property type="match status" value="1"/>
</dbReference>
<dbReference type="SMART" id="SM00271">
    <property type="entry name" value="DnaJ"/>
    <property type="match status" value="1"/>
</dbReference>
<name>A0AAN9RJ27_PHACN</name>
<evidence type="ECO:0000256" key="1">
    <source>
        <dbReference type="SAM" id="MobiDB-lite"/>
    </source>
</evidence>
<dbReference type="Proteomes" id="UP001374584">
    <property type="component" value="Unassembled WGS sequence"/>
</dbReference>
<dbReference type="InterPro" id="IPR036869">
    <property type="entry name" value="J_dom_sf"/>
</dbReference>